<reference evidence="3 4" key="1">
    <citation type="submission" date="2019-10" db="EMBL/GenBank/DDBJ databases">
        <title>Sequencing and Assembly of Multiple Reported Metal-Biooxidizing Members of the Extremely Thermoacidophilic Archaeal Family Sulfolobaceae.</title>
        <authorList>
            <person name="Counts J.A."/>
            <person name="Kelly R.M."/>
        </authorList>
    </citation>
    <scope>NUCLEOTIDE SEQUENCE [LARGE SCALE GENOMIC DNA]</scope>
    <source>
        <strain evidence="3 4">DSM 6482</strain>
    </source>
</reference>
<dbReference type="InterPro" id="IPR001279">
    <property type="entry name" value="Metallo-B-lactamas"/>
</dbReference>
<keyword evidence="4" id="KW-1185">Reference proteome</keyword>
<dbReference type="InterPro" id="IPR014426">
    <property type="entry name" value="UPF0282_hydrls"/>
</dbReference>
<dbReference type="PIRSF" id="PIRSF004944">
    <property type="entry name" value="UCP004944_hydrls"/>
    <property type="match status" value="1"/>
</dbReference>
<dbReference type="InterPro" id="IPR050114">
    <property type="entry name" value="UPF0173_UPF0282_UlaG_hydrolase"/>
</dbReference>
<evidence type="ECO:0000313" key="4">
    <source>
        <dbReference type="Proteomes" id="UP000470772"/>
    </source>
</evidence>
<keyword evidence="3" id="KW-0378">Hydrolase</keyword>
<organism evidence="3 4">
    <name type="scientific">Sulfuracidifex metallicus DSM 6482 = JCM 9184</name>
    <dbReference type="NCBI Taxonomy" id="523847"/>
    <lineage>
        <taxon>Archaea</taxon>
        <taxon>Thermoproteota</taxon>
        <taxon>Thermoprotei</taxon>
        <taxon>Sulfolobales</taxon>
        <taxon>Sulfolobaceae</taxon>
        <taxon>Sulfuracidifex</taxon>
    </lineage>
</organism>
<sequence length="307" mass="34378">MKVLPLAFESLGVRSQATLIETSDTRILVDPAVSLAPRRYGLPPHKLEVEKLMELSKVIYNAAKDADVIVVTHYHYDHHDPGFVIPKEIYKNKQVFVKDPNSFINVSQSKVRAPKFMRAINGLPSSLQPADGKEFKLGNTKLKFSKPVLHGADEKMGYVIQVSISDGGETVMITSDIEGGPRDMHIKFTQEVKPNTLIIDGPLTYMLGYALTEETLNSALDNMEKMMKEGLDTMIVDHHLVRDQNYRQVIDKLKRQVGEIGGRIMTAAEFLQVEENPLEARRRELFKESNEPAKLPRGVAELLKGGG</sequence>
<dbReference type="PANTHER" id="PTHR43546:SF4">
    <property type="entry name" value="UPF0282 PROTEIN MJ1629"/>
    <property type="match status" value="1"/>
</dbReference>
<dbReference type="GO" id="GO:0016787">
    <property type="term" value="F:hydrolase activity"/>
    <property type="evidence" value="ECO:0007669"/>
    <property type="project" value="UniProtKB-KW"/>
</dbReference>
<accession>A0A6A9QKQ1</accession>
<gene>
    <name evidence="3" type="ORF">GC250_05270</name>
</gene>
<dbReference type="NCBIfam" id="NF003287">
    <property type="entry name" value="PRK04286.1-1"/>
    <property type="match status" value="1"/>
</dbReference>
<protein>
    <recommendedName>
        <fullName evidence="1">UPF0282 protein GC250_05270</fullName>
    </recommendedName>
</protein>
<dbReference type="Gene3D" id="3.60.15.10">
    <property type="entry name" value="Ribonuclease Z/Hydroxyacylglutathione hydrolase-like"/>
    <property type="match status" value="1"/>
</dbReference>
<proteinExistence type="inferred from homology"/>
<dbReference type="EMBL" id="WGGD01000005">
    <property type="protein sequence ID" value="MUN28860.1"/>
    <property type="molecule type" value="Genomic_DNA"/>
</dbReference>
<dbReference type="InterPro" id="IPR036866">
    <property type="entry name" value="RibonucZ/Hydroxyglut_hydro"/>
</dbReference>
<dbReference type="PANTHER" id="PTHR43546">
    <property type="entry name" value="UPF0173 METAL-DEPENDENT HYDROLASE MJ1163-RELATED"/>
    <property type="match status" value="1"/>
</dbReference>
<dbReference type="Pfam" id="PF00753">
    <property type="entry name" value="Lactamase_B"/>
    <property type="match status" value="1"/>
</dbReference>
<comment type="similarity">
    <text evidence="1">Belongs to the UPF0282 family.</text>
</comment>
<name>A0A6A9QKQ1_SULME</name>
<feature type="domain" description="Metallo-beta-lactamase" evidence="2">
    <location>
        <begin position="14"/>
        <end position="238"/>
    </location>
</feature>
<evidence type="ECO:0000259" key="2">
    <source>
        <dbReference type="SMART" id="SM00849"/>
    </source>
</evidence>
<dbReference type="AlphaFoldDB" id="A0A6A9QKQ1"/>
<dbReference type="RefSeq" id="WP_338117028.1">
    <property type="nucleotide sequence ID" value="NZ_WGGD01000005.1"/>
</dbReference>
<dbReference type="SUPFAM" id="SSF56281">
    <property type="entry name" value="Metallo-hydrolase/oxidoreductase"/>
    <property type="match status" value="1"/>
</dbReference>
<dbReference type="HAMAP" id="MF_01406">
    <property type="entry name" value="UPF0282"/>
    <property type="match status" value="1"/>
</dbReference>
<evidence type="ECO:0000313" key="3">
    <source>
        <dbReference type="EMBL" id="MUN28860.1"/>
    </source>
</evidence>
<dbReference type="Proteomes" id="UP000470772">
    <property type="component" value="Unassembled WGS sequence"/>
</dbReference>
<evidence type="ECO:0000256" key="1">
    <source>
        <dbReference type="HAMAP-Rule" id="MF_01406"/>
    </source>
</evidence>
<dbReference type="SMART" id="SM00849">
    <property type="entry name" value="Lactamase_B"/>
    <property type="match status" value="1"/>
</dbReference>
<comment type="caution">
    <text evidence="3">The sequence shown here is derived from an EMBL/GenBank/DDBJ whole genome shotgun (WGS) entry which is preliminary data.</text>
</comment>